<dbReference type="GO" id="GO:0016020">
    <property type="term" value="C:membrane"/>
    <property type="evidence" value="ECO:0007669"/>
    <property type="project" value="UniProtKB-SubCell"/>
</dbReference>
<gene>
    <name evidence="18" type="primary">LOC113851306</name>
</gene>
<comment type="pathway">
    <text evidence="3">Protein modification; protein ubiquitination.</text>
</comment>
<protein>
    <recommendedName>
        <fullName evidence="4">RING-type E3 ubiquitin transferase</fullName>
        <ecNumber evidence="4">2.3.2.27</ecNumber>
    </recommendedName>
</protein>
<evidence type="ECO:0000256" key="9">
    <source>
        <dbReference type="ARBA" id="ARBA00022786"/>
    </source>
</evidence>
<evidence type="ECO:0000256" key="10">
    <source>
        <dbReference type="ARBA" id="ARBA00022833"/>
    </source>
</evidence>
<dbReference type="PROSITE" id="PS50089">
    <property type="entry name" value="ZF_RING_2"/>
    <property type="match status" value="1"/>
</dbReference>
<dbReference type="SUPFAM" id="SSF57850">
    <property type="entry name" value="RING/U-box"/>
    <property type="match status" value="1"/>
</dbReference>
<reference evidence="17" key="1">
    <citation type="journal article" date="2019" name="Toxins">
        <title>Detection of Abrin-Like and Prepropulchellin-Like Toxin Genes and Transcripts Using Whole Genome Sequencing and Full-Length Transcript Sequencing of Abrus precatorius.</title>
        <authorList>
            <person name="Hovde B.T."/>
            <person name="Daligault H.E."/>
            <person name="Hanschen E.R."/>
            <person name="Kunde Y.A."/>
            <person name="Johnson M.B."/>
            <person name="Starkenburg S.R."/>
            <person name="Johnson S.L."/>
        </authorList>
    </citation>
    <scope>NUCLEOTIDE SEQUENCE [LARGE SCALE GENOMIC DNA]</scope>
</reference>
<evidence type="ECO:0000256" key="12">
    <source>
        <dbReference type="ARBA" id="ARBA00023136"/>
    </source>
</evidence>
<dbReference type="RefSeq" id="XP_027337571.1">
    <property type="nucleotide sequence ID" value="XM_027481770.1"/>
</dbReference>
<evidence type="ECO:0000256" key="3">
    <source>
        <dbReference type="ARBA" id="ARBA00004906"/>
    </source>
</evidence>
<keyword evidence="11 15" id="KW-1133">Transmembrane helix</keyword>
<evidence type="ECO:0000256" key="5">
    <source>
        <dbReference type="ARBA" id="ARBA00022679"/>
    </source>
</evidence>
<reference evidence="18" key="2">
    <citation type="submission" date="2025-08" db="UniProtKB">
        <authorList>
            <consortium name="RefSeq"/>
        </authorList>
    </citation>
    <scope>IDENTIFICATION</scope>
    <source>
        <tissue evidence="18">Young leaves</tissue>
    </source>
</reference>
<proteinExistence type="inferred from homology"/>
<dbReference type="Proteomes" id="UP000694853">
    <property type="component" value="Unplaced"/>
</dbReference>
<evidence type="ECO:0000313" key="18">
    <source>
        <dbReference type="RefSeq" id="XP_027337571.1"/>
    </source>
</evidence>
<dbReference type="KEGG" id="aprc:113851306"/>
<evidence type="ECO:0000256" key="13">
    <source>
        <dbReference type="ARBA" id="ARBA00024209"/>
    </source>
</evidence>
<evidence type="ECO:0000256" key="1">
    <source>
        <dbReference type="ARBA" id="ARBA00000900"/>
    </source>
</evidence>
<dbReference type="InterPro" id="IPR001841">
    <property type="entry name" value="Znf_RING"/>
</dbReference>
<dbReference type="GO" id="GO:0008270">
    <property type="term" value="F:zinc ion binding"/>
    <property type="evidence" value="ECO:0007669"/>
    <property type="project" value="UniProtKB-KW"/>
</dbReference>
<dbReference type="GO" id="GO:0016567">
    <property type="term" value="P:protein ubiquitination"/>
    <property type="evidence" value="ECO:0007669"/>
    <property type="project" value="UniProtKB-UniPathway"/>
</dbReference>
<dbReference type="PANTHER" id="PTHR46913">
    <property type="entry name" value="RING-H2 FINGER PROTEIN ATL16"/>
    <property type="match status" value="1"/>
</dbReference>
<evidence type="ECO:0000256" key="6">
    <source>
        <dbReference type="ARBA" id="ARBA00022692"/>
    </source>
</evidence>
<comment type="similarity">
    <text evidence="13">Belongs to the RING-type zinc finger family. ATL subfamily.</text>
</comment>
<dbReference type="SMART" id="SM00184">
    <property type="entry name" value="RING"/>
    <property type="match status" value="1"/>
</dbReference>
<evidence type="ECO:0000256" key="4">
    <source>
        <dbReference type="ARBA" id="ARBA00012483"/>
    </source>
</evidence>
<comment type="catalytic activity">
    <reaction evidence="1">
        <text>S-ubiquitinyl-[E2 ubiquitin-conjugating enzyme]-L-cysteine + [acceptor protein]-L-lysine = [E2 ubiquitin-conjugating enzyme]-L-cysteine + N(6)-ubiquitinyl-[acceptor protein]-L-lysine.</text>
        <dbReference type="EC" id="2.3.2.27"/>
    </reaction>
</comment>
<dbReference type="GO" id="GO:0061630">
    <property type="term" value="F:ubiquitin protein ligase activity"/>
    <property type="evidence" value="ECO:0007669"/>
    <property type="project" value="UniProtKB-EC"/>
</dbReference>
<dbReference type="AlphaFoldDB" id="A0A8B8K1P7"/>
<evidence type="ECO:0000256" key="14">
    <source>
        <dbReference type="PROSITE-ProRule" id="PRU00175"/>
    </source>
</evidence>
<keyword evidence="8 14" id="KW-0863">Zinc-finger</keyword>
<accession>A0A8B8K1P7</accession>
<keyword evidence="9" id="KW-0833">Ubl conjugation pathway</keyword>
<dbReference type="CDD" id="cd16461">
    <property type="entry name" value="RING-H2_EL5-like"/>
    <property type="match status" value="1"/>
</dbReference>
<feature type="transmembrane region" description="Helical" evidence="15">
    <location>
        <begin position="57"/>
        <end position="78"/>
    </location>
</feature>
<evidence type="ECO:0000313" key="17">
    <source>
        <dbReference type="Proteomes" id="UP000694853"/>
    </source>
</evidence>
<keyword evidence="6 15" id="KW-0812">Transmembrane</keyword>
<comment type="subcellular location">
    <subcellularLocation>
        <location evidence="2">Membrane</location>
        <topology evidence="2">Single-pass membrane protein</topology>
    </subcellularLocation>
</comment>
<organism evidence="17 18">
    <name type="scientific">Abrus precatorius</name>
    <name type="common">Indian licorice</name>
    <name type="synonym">Glycine abrus</name>
    <dbReference type="NCBI Taxonomy" id="3816"/>
    <lineage>
        <taxon>Eukaryota</taxon>
        <taxon>Viridiplantae</taxon>
        <taxon>Streptophyta</taxon>
        <taxon>Embryophyta</taxon>
        <taxon>Tracheophyta</taxon>
        <taxon>Spermatophyta</taxon>
        <taxon>Magnoliopsida</taxon>
        <taxon>eudicotyledons</taxon>
        <taxon>Gunneridae</taxon>
        <taxon>Pentapetalae</taxon>
        <taxon>rosids</taxon>
        <taxon>fabids</taxon>
        <taxon>Fabales</taxon>
        <taxon>Fabaceae</taxon>
        <taxon>Papilionoideae</taxon>
        <taxon>50 kb inversion clade</taxon>
        <taxon>NPAAA clade</taxon>
        <taxon>indigoferoid/millettioid clade</taxon>
        <taxon>Abreae</taxon>
        <taxon>Abrus</taxon>
    </lineage>
</organism>
<name>A0A8B8K1P7_ABRPR</name>
<sequence>MSLHPRTLFHPYLGSSDTITAWRTNHSPTPSPLHSPVSLSFPWFPPIHDEDHMTQNYVLIIMVVIASTGGVVMLLVTMSKILRYYKSRRYYVSRRNPPILFDIRGDFSFSNDEERAIAHPIWFISTEGLQESIIDSITVCKYRKDEGLIEGTECLVCLSEFQQEESLKLLPKCSHAFHVPCIDTWLRSHKNCPLCRAPIVHEASGIELVRTIEPDPSFSDLNEYIEESGVRVAVAAEDPSEDHCSKISCHSSVPIDSASAVTAHEFSSVSMDSSSASIVFCDALDLNSDIESSDSDINLVKKNVSISSKHGSESSTNNEKHFSLRRSFSHNRKFIFSRHSRSHSSTLPL</sequence>
<evidence type="ECO:0000256" key="2">
    <source>
        <dbReference type="ARBA" id="ARBA00004167"/>
    </source>
</evidence>
<evidence type="ECO:0000256" key="11">
    <source>
        <dbReference type="ARBA" id="ARBA00022989"/>
    </source>
</evidence>
<dbReference type="PANTHER" id="PTHR46913:SF19">
    <property type="entry name" value="RING-TYPE E3 UBIQUITIN TRANSFERASE"/>
    <property type="match status" value="1"/>
</dbReference>
<dbReference type="FunFam" id="3.30.40.10:FF:000233">
    <property type="entry name" value="RING-H2 finger protein ATL54"/>
    <property type="match status" value="1"/>
</dbReference>
<dbReference type="UniPathway" id="UPA00143"/>
<dbReference type="InterPro" id="IPR044600">
    <property type="entry name" value="ATL1/ATL16-like"/>
</dbReference>
<dbReference type="EC" id="2.3.2.27" evidence="4"/>
<keyword evidence="17" id="KW-1185">Reference proteome</keyword>
<evidence type="ECO:0000256" key="7">
    <source>
        <dbReference type="ARBA" id="ARBA00022723"/>
    </source>
</evidence>
<keyword evidence="12 15" id="KW-0472">Membrane</keyword>
<dbReference type="Gene3D" id="3.30.40.10">
    <property type="entry name" value="Zinc/RING finger domain, C3HC4 (zinc finger)"/>
    <property type="match status" value="1"/>
</dbReference>
<evidence type="ECO:0000256" key="15">
    <source>
        <dbReference type="SAM" id="Phobius"/>
    </source>
</evidence>
<evidence type="ECO:0000256" key="8">
    <source>
        <dbReference type="ARBA" id="ARBA00022771"/>
    </source>
</evidence>
<feature type="domain" description="RING-type" evidence="16">
    <location>
        <begin position="154"/>
        <end position="196"/>
    </location>
</feature>
<dbReference type="InterPro" id="IPR013083">
    <property type="entry name" value="Znf_RING/FYVE/PHD"/>
</dbReference>
<evidence type="ECO:0000259" key="16">
    <source>
        <dbReference type="PROSITE" id="PS50089"/>
    </source>
</evidence>
<keyword evidence="10" id="KW-0862">Zinc</keyword>
<keyword evidence="7" id="KW-0479">Metal-binding</keyword>
<dbReference type="GeneID" id="113851306"/>
<dbReference type="Pfam" id="PF13639">
    <property type="entry name" value="zf-RING_2"/>
    <property type="match status" value="1"/>
</dbReference>
<dbReference type="OrthoDB" id="9984778at2759"/>
<keyword evidence="5" id="KW-0808">Transferase</keyword>